<dbReference type="PANTHER" id="PTHR23419:SF8">
    <property type="entry name" value="FI09726P"/>
    <property type="match status" value="1"/>
</dbReference>
<dbReference type="Pfam" id="PF03091">
    <property type="entry name" value="CutA1"/>
    <property type="match status" value="1"/>
</dbReference>
<dbReference type="SUPFAM" id="SSF54913">
    <property type="entry name" value="GlnB-like"/>
    <property type="match status" value="1"/>
</dbReference>
<organism evidence="2 3">
    <name type="scientific">Cupriavidus respiraculi</name>
    <dbReference type="NCBI Taxonomy" id="195930"/>
    <lineage>
        <taxon>Bacteria</taxon>
        <taxon>Pseudomonadati</taxon>
        <taxon>Pseudomonadota</taxon>
        <taxon>Betaproteobacteria</taxon>
        <taxon>Burkholderiales</taxon>
        <taxon>Burkholderiaceae</taxon>
        <taxon>Cupriavidus</taxon>
    </lineage>
</organism>
<dbReference type="Proteomes" id="UP000721236">
    <property type="component" value="Unassembled WGS sequence"/>
</dbReference>
<gene>
    <name evidence="2" type="primary">cutA</name>
    <name evidence="2" type="ORF">LMG21510_04642</name>
</gene>
<proteinExistence type="inferred from homology"/>
<evidence type="ECO:0000313" key="3">
    <source>
        <dbReference type="Proteomes" id="UP000721236"/>
    </source>
</evidence>
<reference evidence="2 3" key="1">
    <citation type="submission" date="2021-08" db="EMBL/GenBank/DDBJ databases">
        <authorList>
            <person name="Peeters C."/>
        </authorList>
    </citation>
    <scope>NUCLEOTIDE SEQUENCE [LARGE SCALE GENOMIC DNA]</scope>
    <source>
        <strain evidence="2 3">LMG 21510</strain>
    </source>
</reference>
<evidence type="ECO:0000313" key="2">
    <source>
        <dbReference type="EMBL" id="CAG9182688.1"/>
    </source>
</evidence>
<dbReference type="InterPro" id="IPR011322">
    <property type="entry name" value="N-reg_PII-like_a/b"/>
</dbReference>
<dbReference type="InterPro" id="IPR004323">
    <property type="entry name" value="Ion_tolerance_CutA"/>
</dbReference>
<dbReference type="RefSeq" id="WP_224044189.1">
    <property type="nucleotide sequence ID" value="NZ_CAJZAH010000008.1"/>
</dbReference>
<evidence type="ECO:0000256" key="1">
    <source>
        <dbReference type="ARBA" id="ARBA00010169"/>
    </source>
</evidence>
<dbReference type="PANTHER" id="PTHR23419">
    <property type="entry name" value="DIVALENT CATION TOLERANCE CUTA-RELATED"/>
    <property type="match status" value="1"/>
</dbReference>
<keyword evidence="3" id="KW-1185">Reference proteome</keyword>
<protein>
    <submittedName>
        <fullName evidence="2">Divalent-cation tolerance protein CutA</fullName>
    </submittedName>
</protein>
<dbReference type="EMBL" id="CAJZAH010000008">
    <property type="protein sequence ID" value="CAG9182688.1"/>
    <property type="molecule type" value="Genomic_DNA"/>
</dbReference>
<name>A0ABM8XQU9_9BURK</name>
<dbReference type="InterPro" id="IPR015867">
    <property type="entry name" value="N-reg_PII/ATP_PRibTrfase_C"/>
</dbReference>
<sequence>MSENGTDKQAGSDVIVVMTNLPDAQSAASLSRSVLQARLAACVNRLGPCQSEYWWQGGLEQAEEWPVLIKTTRARYAELEALILAAHPYDVPEIVAMPLVAGFAPYLAWAAGETGAGANMEEDNG</sequence>
<dbReference type="Gene3D" id="3.30.70.120">
    <property type="match status" value="1"/>
</dbReference>
<comment type="caution">
    <text evidence="2">The sequence shown here is derived from an EMBL/GenBank/DDBJ whole genome shotgun (WGS) entry which is preliminary data.</text>
</comment>
<comment type="similarity">
    <text evidence="1">Belongs to the CutA family.</text>
</comment>
<accession>A0ABM8XQU9</accession>